<keyword evidence="4 5" id="KW-0663">Pyridoxal phosphate</keyword>
<dbReference type="UniPathway" id="UPA00068">
    <property type="reaction ID" value="UER00109"/>
</dbReference>
<feature type="binding site" evidence="5">
    <location>
        <begin position="229"/>
        <end position="232"/>
    </location>
    <ligand>
        <name>pyridoxal 5'-phosphate</name>
        <dbReference type="ChEBI" id="CHEBI:597326"/>
    </ligand>
</feature>
<evidence type="ECO:0000256" key="1">
    <source>
        <dbReference type="ARBA" id="ARBA00022576"/>
    </source>
</evidence>
<reference evidence="6 7" key="1">
    <citation type="submission" date="2017-05" db="EMBL/GenBank/DDBJ databases">
        <title>Acinetobacter populi ANC 5415 (= PBJ7), whole genome shotgun sequencing project.</title>
        <authorList>
            <person name="Nemec A."/>
            <person name="Radolfova-Krizova L."/>
        </authorList>
    </citation>
    <scope>NUCLEOTIDE SEQUENCE [LARGE SCALE GENOMIC DNA]</scope>
    <source>
        <strain evidence="6 7">PBJ7</strain>
    </source>
</reference>
<dbReference type="OrthoDB" id="9801052at2"/>
<feature type="binding site" evidence="5">
    <location>
        <position position="287"/>
    </location>
    <ligand>
        <name>pyridoxal 5'-phosphate</name>
        <dbReference type="ChEBI" id="CHEBI:597326"/>
    </ligand>
</feature>
<dbReference type="GO" id="GO:0005737">
    <property type="term" value="C:cytoplasm"/>
    <property type="evidence" value="ECO:0007669"/>
    <property type="project" value="UniProtKB-SubCell"/>
</dbReference>
<keyword evidence="3 5" id="KW-0808">Transferase</keyword>
<feature type="binding site" evidence="5">
    <location>
        <position position="143"/>
    </location>
    <ligand>
        <name>N(2)-acetyl-L-ornithine</name>
        <dbReference type="ChEBI" id="CHEBI:57805"/>
    </ligand>
</feature>
<dbReference type="InterPro" id="IPR004636">
    <property type="entry name" value="AcOrn/SuccOrn_fam"/>
</dbReference>
<dbReference type="HAMAP" id="MF_01107">
    <property type="entry name" value="ArgD_aminotrans_3"/>
    <property type="match status" value="1"/>
</dbReference>
<accession>A0A1Z9YYD7</accession>
<dbReference type="PROSITE" id="PS00600">
    <property type="entry name" value="AA_TRANSFER_CLASS_3"/>
    <property type="match status" value="1"/>
</dbReference>
<evidence type="ECO:0000256" key="3">
    <source>
        <dbReference type="ARBA" id="ARBA00022679"/>
    </source>
</evidence>
<dbReference type="GO" id="GO:0030170">
    <property type="term" value="F:pyridoxal phosphate binding"/>
    <property type="evidence" value="ECO:0007669"/>
    <property type="project" value="InterPro"/>
</dbReference>
<dbReference type="InterPro" id="IPR049704">
    <property type="entry name" value="Aminotrans_3_PPA_site"/>
</dbReference>
<dbReference type="Proteomes" id="UP000196536">
    <property type="component" value="Unassembled WGS sequence"/>
</dbReference>
<feature type="binding site" evidence="5">
    <location>
        <position position="140"/>
    </location>
    <ligand>
        <name>pyridoxal 5'-phosphate</name>
        <dbReference type="ChEBI" id="CHEBI:597326"/>
    </ligand>
</feature>
<comment type="caution">
    <text evidence="6">The sequence shown here is derived from an EMBL/GenBank/DDBJ whole genome shotgun (WGS) entry which is preliminary data.</text>
</comment>
<dbReference type="EMBL" id="NEXX01000003">
    <property type="protein sequence ID" value="OUY07182.1"/>
    <property type="molecule type" value="Genomic_DNA"/>
</dbReference>
<dbReference type="Gene3D" id="3.40.640.10">
    <property type="entry name" value="Type I PLP-dependent aspartate aminotransferase-like (Major domain)"/>
    <property type="match status" value="1"/>
</dbReference>
<name>A0A1Z9YYD7_9GAMM</name>
<evidence type="ECO:0000256" key="2">
    <source>
        <dbReference type="ARBA" id="ARBA00022605"/>
    </source>
</evidence>
<feature type="binding site" evidence="5">
    <location>
        <position position="286"/>
    </location>
    <ligand>
        <name>N(2)-acetyl-L-ornithine</name>
        <dbReference type="ChEBI" id="CHEBI:57805"/>
    </ligand>
</feature>
<dbReference type="Gene3D" id="3.90.1150.10">
    <property type="entry name" value="Aspartate Aminotransferase, domain 1"/>
    <property type="match status" value="1"/>
</dbReference>
<dbReference type="NCBIfam" id="NF002325">
    <property type="entry name" value="PRK01278.1"/>
    <property type="match status" value="1"/>
</dbReference>
<dbReference type="RefSeq" id="WP_087620780.1">
    <property type="nucleotide sequence ID" value="NZ_NEXX01000003.1"/>
</dbReference>
<dbReference type="EC" id="2.6.1.11" evidence="5"/>
<dbReference type="GO" id="GO:0006526">
    <property type="term" value="P:L-arginine biosynthetic process"/>
    <property type="evidence" value="ECO:0007669"/>
    <property type="project" value="UniProtKB-UniRule"/>
</dbReference>
<keyword evidence="2 5" id="KW-0028">Amino-acid biosynthesis</keyword>
<keyword evidence="1 5" id="KW-0032">Aminotransferase</keyword>
<comment type="subunit">
    <text evidence="5">Homodimer.</text>
</comment>
<dbReference type="FunFam" id="3.40.640.10:FF:000004">
    <property type="entry name" value="Acetylornithine aminotransferase"/>
    <property type="match status" value="1"/>
</dbReference>
<evidence type="ECO:0000256" key="4">
    <source>
        <dbReference type="ARBA" id="ARBA00022898"/>
    </source>
</evidence>
<dbReference type="AlphaFoldDB" id="A0A1Z9YYD7"/>
<comment type="miscellaneous">
    <text evidence="5">May also have succinyldiaminopimelate aminotransferase activity, thus carrying out the corresponding step in lysine biosynthesis.</text>
</comment>
<evidence type="ECO:0000256" key="5">
    <source>
        <dbReference type="HAMAP-Rule" id="MF_01107"/>
    </source>
</evidence>
<protein>
    <recommendedName>
        <fullName evidence="5">Acetylornithine aminotransferase</fullName>
        <shortName evidence="5">ACOAT</shortName>
        <ecNumber evidence="5">2.6.1.11</ecNumber>
    </recommendedName>
</protein>
<dbReference type="GO" id="GO:0003992">
    <property type="term" value="F:N2-acetyl-L-ornithine:2-oxoglutarate 5-aminotransferase activity"/>
    <property type="evidence" value="ECO:0007669"/>
    <property type="project" value="UniProtKB-UniRule"/>
</dbReference>
<evidence type="ECO:0000313" key="6">
    <source>
        <dbReference type="EMBL" id="OUY07182.1"/>
    </source>
</evidence>
<comment type="cofactor">
    <cofactor evidence="5">
        <name>pyridoxal 5'-phosphate</name>
        <dbReference type="ChEBI" id="CHEBI:597326"/>
    </cofactor>
    <text evidence="5">Binds 1 pyridoxal phosphate per subunit.</text>
</comment>
<dbReference type="InterPro" id="IPR050103">
    <property type="entry name" value="Class-III_PLP-dep_AT"/>
</dbReference>
<dbReference type="InterPro" id="IPR005814">
    <property type="entry name" value="Aminotrans_3"/>
</dbReference>
<sequence>MNQYTPAPIQSDQPSHLMPTYGRQQIAFVRGRGSYLYTEDGTEYLDALTGIAVCGLGHAHPVIADAIAEQAHTLIHTSNIFEIPWQTAAAQKLAEVSGMDEIFFSNSGAESNEGAIKIARKYGNDRGIHNGKIIVADHSFHGRTIATLSATGNKKVQAGFEPLVDSFLRVPYGDVAAIAQLASERDDIVAIFVEPIQGEGGVNTAPQGFHYLEQLRELCDQHNWLLMLDEVQTGNGRTGKYFAYQHTTIKPDVLTTAKGLGNGFPIGAVMVAGPAVGVLAAGNHGSTYGGTALGSRVVYTVIDTILKENAVENAAQIGQYLVEQFTARLAHLNVTVRGFGMMIGIELPKDCAELVAIARDTKQLIINVTAGHVVRLLPPLNMTQQQADDLLDRLVPVIQDFLK</sequence>
<dbReference type="PIRSF" id="PIRSF000521">
    <property type="entry name" value="Transaminase_4ab_Lys_Orn"/>
    <property type="match status" value="1"/>
</dbReference>
<comment type="catalytic activity">
    <reaction evidence="5">
        <text>N(2)-acetyl-L-ornithine + 2-oxoglutarate = N-acetyl-L-glutamate 5-semialdehyde + L-glutamate</text>
        <dbReference type="Rhea" id="RHEA:18049"/>
        <dbReference type="ChEBI" id="CHEBI:16810"/>
        <dbReference type="ChEBI" id="CHEBI:29123"/>
        <dbReference type="ChEBI" id="CHEBI:29985"/>
        <dbReference type="ChEBI" id="CHEBI:57805"/>
        <dbReference type="EC" id="2.6.1.11"/>
    </reaction>
</comment>
<dbReference type="PANTHER" id="PTHR11986:SF79">
    <property type="entry name" value="ACETYLORNITHINE AMINOTRANSFERASE, MITOCHONDRIAL"/>
    <property type="match status" value="1"/>
</dbReference>
<dbReference type="InterPro" id="IPR015424">
    <property type="entry name" value="PyrdxlP-dep_Trfase"/>
</dbReference>
<dbReference type="SUPFAM" id="SSF53383">
    <property type="entry name" value="PLP-dependent transferases"/>
    <property type="match status" value="1"/>
</dbReference>
<dbReference type="InterPro" id="IPR015421">
    <property type="entry name" value="PyrdxlP-dep_Trfase_major"/>
</dbReference>
<keyword evidence="5" id="KW-0963">Cytoplasm</keyword>
<organism evidence="6 7">
    <name type="scientific">Acinetobacter populi</name>
    <dbReference type="NCBI Taxonomy" id="1582270"/>
    <lineage>
        <taxon>Bacteria</taxon>
        <taxon>Pseudomonadati</taxon>
        <taxon>Pseudomonadota</taxon>
        <taxon>Gammaproteobacteria</taxon>
        <taxon>Moraxellales</taxon>
        <taxon>Moraxellaceae</taxon>
        <taxon>Acinetobacter</taxon>
    </lineage>
</organism>
<keyword evidence="5" id="KW-0055">Arginine biosynthesis</keyword>
<proteinExistence type="inferred from homology"/>
<feature type="binding site" evidence="5">
    <location>
        <begin position="108"/>
        <end position="109"/>
    </location>
    <ligand>
        <name>pyridoxal 5'-phosphate</name>
        <dbReference type="ChEBI" id="CHEBI:597326"/>
    </ligand>
</feature>
<dbReference type="GO" id="GO:0042802">
    <property type="term" value="F:identical protein binding"/>
    <property type="evidence" value="ECO:0007669"/>
    <property type="project" value="TreeGrafter"/>
</dbReference>
<dbReference type="Pfam" id="PF00202">
    <property type="entry name" value="Aminotran_3"/>
    <property type="match status" value="1"/>
</dbReference>
<gene>
    <name evidence="5" type="primary">argD</name>
    <name evidence="6" type="ORF">CAP51_10895</name>
</gene>
<keyword evidence="7" id="KW-1185">Reference proteome</keyword>
<comment type="subcellular location">
    <subcellularLocation>
        <location evidence="5">Cytoplasm</location>
    </subcellularLocation>
</comment>
<comment type="pathway">
    <text evidence="5">Amino-acid biosynthesis; L-arginine biosynthesis; N(2)-acetyl-L-ornithine from L-glutamate: step 4/4.</text>
</comment>
<dbReference type="NCBIfam" id="TIGR00707">
    <property type="entry name" value="argD"/>
    <property type="match status" value="1"/>
</dbReference>
<dbReference type="CDD" id="cd00610">
    <property type="entry name" value="OAT_like"/>
    <property type="match status" value="1"/>
</dbReference>
<evidence type="ECO:0000313" key="7">
    <source>
        <dbReference type="Proteomes" id="UP000196536"/>
    </source>
</evidence>
<feature type="modified residue" description="N6-(pyridoxal phosphate)lysine" evidence="5">
    <location>
        <position position="258"/>
    </location>
</feature>
<dbReference type="PANTHER" id="PTHR11986">
    <property type="entry name" value="AMINOTRANSFERASE CLASS III"/>
    <property type="match status" value="1"/>
</dbReference>
<comment type="similarity">
    <text evidence="5">Belongs to the class-III pyridoxal-phosphate-dependent aminotransferase family. ArgD subfamily.</text>
</comment>
<dbReference type="InterPro" id="IPR015422">
    <property type="entry name" value="PyrdxlP-dep_Trfase_small"/>
</dbReference>